<reference evidence="3" key="1">
    <citation type="submission" date="2025-08" db="UniProtKB">
        <authorList>
            <consortium name="RefSeq"/>
        </authorList>
    </citation>
    <scope>IDENTIFICATION</scope>
    <source>
        <tissue evidence="3">Gonads</tissue>
    </source>
</reference>
<feature type="region of interest" description="Disordered" evidence="1">
    <location>
        <begin position="168"/>
        <end position="259"/>
    </location>
</feature>
<protein>
    <submittedName>
        <fullName evidence="3">Uncharacterized protein LOC115881166 isoform X2</fullName>
    </submittedName>
</protein>
<organism evidence="2 3">
    <name type="scientific">Sitophilus oryzae</name>
    <name type="common">Rice weevil</name>
    <name type="synonym">Curculio oryzae</name>
    <dbReference type="NCBI Taxonomy" id="7048"/>
    <lineage>
        <taxon>Eukaryota</taxon>
        <taxon>Metazoa</taxon>
        <taxon>Ecdysozoa</taxon>
        <taxon>Arthropoda</taxon>
        <taxon>Hexapoda</taxon>
        <taxon>Insecta</taxon>
        <taxon>Pterygota</taxon>
        <taxon>Neoptera</taxon>
        <taxon>Endopterygota</taxon>
        <taxon>Coleoptera</taxon>
        <taxon>Polyphaga</taxon>
        <taxon>Cucujiformia</taxon>
        <taxon>Curculionidae</taxon>
        <taxon>Dryophthorinae</taxon>
        <taxon>Sitophilus</taxon>
    </lineage>
</organism>
<dbReference type="AlphaFoldDB" id="A0A6J2XSC4"/>
<feature type="compositionally biased region" description="Polar residues" evidence="1">
    <location>
        <begin position="120"/>
        <end position="146"/>
    </location>
</feature>
<dbReference type="RefSeq" id="XP_030754408.1">
    <property type="nucleotide sequence ID" value="XM_030898548.1"/>
</dbReference>
<sequence length="259" mass="28484">MADDRDVNGHDDSTLEDPPTDSCWNLFGCCMRSKYASVCVENGYGRTLEKFEFNTNKFRKIRFIMPVQTLMEGDYKRLVFNPDYENLWNPSYKEIIQPRISEQPDTPSASDSGYKGTYRCQPSTSGTQQYSSHASSSGTQQYSSQASSSGTQLYSSYASSSGTQQYSTHALSSGTQQYPAHASSSGTQQDSTHAPSSGTQLSVPSKQQLSTDASSSTTQTSPQGSTLATQTRHDYDPPLLWPDESSLASRLRTTKSDKL</sequence>
<keyword evidence="2" id="KW-1185">Reference proteome</keyword>
<proteinExistence type="predicted"/>
<evidence type="ECO:0000313" key="3">
    <source>
        <dbReference type="RefSeq" id="XP_030754408.1"/>
    </source>
</evidence>
<dbReference type="Proteomes" id="UP000504635">
    <property type="component" value="Unplaced"/>
</dbReference>
<dbReference type="GeneID" id="115881166"/>
<gene>
    <name evidence="3" type="primary">LOC115881166</name>
</gene>
<name>A0A6J2XSC4_SITOR</name>
<feature type="compositionally biased region" description="Polar residues" evidence="1">
    <location>
        <begin position="168"/>
        <end position="206"/>
    </location>
</feature>
<accession>A0A6J2XSC4</accession>
<feature type="compositionally biased region" description="Low complexity" evidence="1">
    <location>
        <begin position="207"/>
        <end position="226"/>
    </location>
</feature>
<feature type="region of interest" description="Disordered" evidence="1">
    <location>
        <begin position="98"/>
        <end position="146"/>
    </location>
</feature>
<evidence type="ECO:0000256" key="1">
    <source>
        <dbReference type="SAM" id="MobiDB-lite"/>
    </source>
</evidence>
<evidence type="ECO:0000313" key="2">
    <source>
        <dbReference type="Proteomes" id="UP000504635"/>
    </source>
</evidence>